<reference evidence="2" key="1">
    <citation type="submission" date="2009-11" db="EMBL/GenBank/DDBJ databases">
        <authorList>
            <consortium name="The Broad Institute Genome Sequencing Platform"/>
            <person name="Ward D."/>
            <person name="Feldgarden M."/>
            <person name="Earl A."/>
            <person name="Young S.K."/>
            <person name="Zeng Q."/>
            <person name="Koehrsen M."/>
            <person name="Alvarado L."/>
            <person name="Berlin A."/>
            <person name="Bochicchio J."/>
            <person name="Borenstein D."/>
            <person name="Chapman S.B."/>
            <person name="Chen Z."/>
            <person name="Engels R."/>
            <person name="Freedman E."/>
            <person name="Gellesch M."/>
            <person name="Goldberg J."/>
            <person name="Griggs A."/>
            <person name="Gujja S."/>
            <person name="Heilman E."/>
            <person name="Heiman D."/>
            <person name="Hepburn T."/>
            <person name="Howarth C."/>
            <person name="Jen D."/>
            <person name="Larson L."/>
            <person name="Lewis B."/>
            <person name="Mehta T."/>
            <person name="Park D."/>
            <person name="Pearson M."/>
            <person name="Roberts A."/>
            <person name="Saif S."/>
            <person name="Shea T."/>
            <person name="Shenoy N."/>
            <person name="Sisk P."/>
            <person name="Stolte C."/>
            <person name="Sykes S."/>
            <person name="Thomson T."/>
            <person name="Walk T."/>
            <person name="White J."/>
            <person name="Yandava C."/>
            <person name="Izard J."/>
            <person name="Baranova O.V."/>
            <person name="Blanton J.M."/>
            <person name="Tanner A.C."/>
            <person name="Dewhirst F.E."/>
            <person name="Haas B."/>
            <person name="Nusbaum C."/>
            <person name="Birren B."/>
        </authorList>
    </citation>
    <scope>NUCLEOTIDE SEQUENCE [LARGE SCALE GENOMIC DNA]</scope>
    <source>
        <strain evidence="2">1-1 BBBD Race 1</strain>
    </source>
</reference>
<evidence type="ECO:0000313" key="3">
    <source>
        <dbReference type="EnsemblFungi" id="PTTG_29972-t43_1-p1"/>
    </source>
</evidence>
<evidence type="ECO:0000313" key="4">
    <source>
        <dbReference type="Proteomes" id="UP000005240"/>
    </source>
</evidence>
<dbReference type="AlphaFoldDB" id="A0A180G127"/>
<evidence type="ECO:0000256" key="1">
    <source>
        <dbReference type="SAM" id="MobiDB-lite"/>
    </source>
</evidence>
<dbReference type="EMBL" id="ADAS02001302">
    <property type="protein sequence ID" value="OAV86310.1"/>
    <property type="molecule type" value="Genomic_DNA"/>
</dbReference>
<proteinExistence type="predicted"/>
<reference evidence="3 4" key="3">
    <citation type="journal article" date="2017" name="G3 (Bethesda)">
        <title>Comparative analysis highlights variable genome content of wheat rusts and divergence of the mating loci.</title>
        <authorList>
            <person name="Cuomo C.A."/>
            <person name="Bakkeren G."/>
            <person name="Khalil H.B."/>
            <person name="Panwar V."/>
            <person name="Joly D."/>
            <person name="Linning R."/>
            <person name="Sakthikumar S."/>
            <person name="Song X."/>
            <person name="Adiconis X."/>
            <person name="Fan L."/>
            <person name="Goldberg J.M."/>
            <person name="Levin J.Z."/>
            <person name="Young S."/>
            <person name="Zeng Q."/>
            <person name="Anikster Y."/>
            <person name="Bruce M."/>
            <person name="Wang M."/>
            <person name="Yin C."/>
            <person name="McCallum B."/>
            <person name="Szabo L.J."/>
            <person name="Hulbert S."/>
            <person name="Chen X."/>
            <person name="Fellers J.P."/>
        </authorList>
    </citation>
    <scope>NUCLEOTIDE SEQUENCE</scope>
    <source>
        <strain evidence="4">Isolate 1-1 / race 1 (BBBD)</strain>
        <strain evidence="3">isolate 1-1 / race 1 (BBBD)</strain>
    </source>
</reference>
<keyword evidence="4" id="KW-1185">Reference proteome</keyword>
<protein>
    <submittedName>
        <fullName evidence="2 3">Uncharacterized protein</fullName>
    </submittedName>
</protein>
<reference evidence="3" key="4">
    <citation type="submission" date="2025-05" db="UniProtKB">
        <authorList>
            <consortium name="EnsemblFungi"/>
        </authorList>
    </citation>
    <scope>IDENTIFICATION</scope>
    <source>
        <strain evidence="3">isolate 1-1 / race 1 (BBBD)</strain>
    </source>
</reference>
<feature type="region of interest" description="Disordered" evidence="1">
    <location>
        <begin position="49"/>
        <end position="77"/>
    </location>
</feature>
<organism evidence="2">
    <name type="scientific">Puccinia triticina (isolate 1-1 / race 1 (BBBD))</name>
    <name type="common">Brown leaf rust fungus</name>
    <dbReference type="NCBI Taxonomy" id="630390"/>
    <lineage>
        <taxon>Eukaryota</taxon>
        <taxon>Fungi</taxon>
        <taxon>Dikarya</taxon>
        <taxon>Basidiomycota</taxon>
        <taxon>Pucciniomycotina</taxon>
        <taxon>Pucciniomycetes</taxon>
        <taxon>Pucciniales</taxon>
        <taxon>Pucciniaceae</taxon>
        <taxon>Puccinia</taxon>
    </lineage>
</organism>
<accession>A0A180G127</accession>
<reference evidence="2" key="2">
    <citation type="submission" date="2016-05" db="EMBL/GenBank/DDBJ databases">
        <title>Comparative analysis highlights variable genome content of wheat rusts and divergence of the mating loci.</title>
        <authorList>
            <person name="Cuomo C.A."/>
            <person name="Bakkeren G."/>
            <person name="Szabo L."/>
            <person name="Khalil H."/>
            <person name="Joly D."/>
            <person name="Goldberg J."/>
            <person name="Young S."/>
            <person name="Zeng Q."/>
            <person name="Fellers J."/>
        </authorList>
    </citation>
    <scope>NUCLEOTIDE SEQUENCE [LARGE SCALE GENOMIC DNA]</scope>
    <source>
        <strain evidence="2">1-1 BBBD Race 1</strain>
    </source>
</reference>
<dbReference type="VEuPathDB" id="FungiDB:PTTG_29972"/>
<evidence type="ECO:0000313" key="2">
    <source>
        <dbReference type="EMBL" id="OAV86310.1"/>
    </source>
</evidence>
<sequence>MPSFRLSEDPPAGSNACEAQASVPDQILETELNGPNPQDPVADDLNESLKIANPAPGPDAQESESLEPNPFSFEREPREHGIDNWNYQYQHIHNILSQIATNPEITEEELEDILPKELEDLLPKELIDILDSPSM</sequence>
<dbReference type="Proteomes" id="UP000005240">
    <property type="component" value="Unassembled WGS sequence"/>
</dbReference>
<name>A0A180G127_PUCT1</name>
<dbReference type="EnsemblFungi" id="PTTG_29972-t43_1">
    <property type="protein sequence ID" value="PTTG_29972-t43_1-p1"/>
    <property type="gene ID" value="PTTG_29972"/>
</dbReference>
<gene>
    <name evidence="2" type="ORF">PTTG_29972</name>
</gene>